<feature type="domain" description="Fibronectin type-III" evidence="2">
    <location>
        <begin position="571"/>
        <end position="664"/>
    </location>
</feature>
<name>A0A3B4DCU8_PYGNA</name>
<evidence type="ECO:0000313" key="4">
    <source>
        <dbReference type="Proteomes" id="UP001501920"/>
    </source>
</evidence>
<dbReference type="SMART" id="SM00060">
    <property type="entry name" value="FN3"/>
    <property type="match status" value="1"/>
</dbReference>
<reference evidence="3 4" key="1">
    <citation type="submission" date="2020-10" db="EMBL/GenBank/DDBJ databases">
        <title>Pygocentrus nattereri (red-bellied piranha) genome, fPygNat1, primary haplotype.</title>
        <authorList>
            <person name="Myers G."/>
            <person name="Meyer A."/>
            <person name="Karagic N."/>
            <person name="Pippel M."/>
            <person name="Winkler S."/>
            <person name="Tracey A."/>
            <person name="Wood J."/>
            <person name="Formenti G."/>
            <person name="Howe K."/>
            <person name="Fedrigo O."/>
            <person name="Jarvis E.D."/>
        </authorList>
    </citation>
    <scope>NUCLEOTIDE SEQUENCE [LARGE SCALE GENOMIC DNA]</scope>
</reference>
<organism evidence="3 4">
    <name type="scientific">Pygocentrus nattereri</name>
    <name type="common">Red-bellied piranha</name>
    <dbReference type="NCBI Taxonomy" id="42514"/>
    <lineage>
        <taxon>Eukaryota</taxon>
        <taxon>Metazoa</taxon>
        <taxon>Chordata</taxon>
        <taxon>Craniata</taxon>
        <taxon>Vertebrata</taxon>
        <taxon>Euteleostomi</taxon>
        <taxon>Actinopterygii</taxon>
        <taxon>Neopterygii</taxon>
        <taxon>Teleostei</taxon>
        <taxon>Ostariophysi</taxon>
        <taxon>Characiformes</taxon>
        <taxon>Characoidei</taxon>
        <taxon>Pygocentrus</taxon>
    </lineage>
</organism>
<dbReference type="GeneTree" id="ENSGT00390000014380"/>
<dbReference type="Proteomes" id="UP001501920">
    <property type="component" value="Chromosome 22"/>
</dbReference>
<sequence>MLYDCRSDSFNSDAFLWDVNTLSSMRLSLHRPHTDVRIVEGKSLQERLKALDLTASLRASVVSGLVEVAGAAAYLKHPTQSQLQDRVTLHYRTSTRLDMLSHRLLRGGDPLSMTSQNSATHVVVAVLYGAQAFLVFDDKNESSEGSLKLKDKVKKNFLSQSAGELLLSLEKANCFFELALYTDGEDFNRLEDFDTAVKRFRSLQKLLEPQDERAVPLKVWLYPLKKLVQTSPHVVGSIKVDILDNAVDVLEHLERNINICLDMMSIYSNLGVNSWYPHLKDALSEFSSLMRKYQSDFQKRLASCIKTIREKGEKGEQILQDLLKKNMQSPFSPQNMHNWLLNKDVQVVALNECRAANVTIVKSQDDLKRLIEDSQADRVLCFTLTSLEGEDPFLSALKQNMMNREETQAFRLPDISQKIHSHLHLFLSNKKTNEDAEHTKFIATSEPQPHFPEPSVCLYQFGNIVKLKVNLELKPDLPEKIITKQTSVAMRLQTFSVVHWYRMEYRTVSCRGGSRFYLKWSDIDVYNTGESVVIRGLTPETQYQLRYAVMDTNSMSDYSRITEFQTLPRARPGRPKVHKQNKDSLTVSWLRAEADEDSPVLHYMVEYMEAGLQGWQLILTEGPECECTVTLPYSTCYRVRVSAVYRGGDNSKPSEQSEVSLDGESHFIHSVIVSLCIDNFPFLLCNLSSKFCSVVHRPLRKKDLPLPRSAETPNREETSRAERLVR</sequence>
<protein>
    <recommendedName>
        <fullName evidence="2">Fibronectin type-III domain-containing protein</fullName>
    </recommendedName>
</protein>
<dbReference type="AlphaFoldDB" id="A0A3B4DCU8"/>
<dbReference type="PANTHER" id="PTHR31594:SF16">
    <property type="entry name" value="SI:CH211-281L24.3"/>
    <property type="match status" value="1"/>
</dbReference>
<dbReference type="InterPro" id="IPR048997">
    <property type="entry name" value="Stonustoxin-like_helical"/>
</dbReference>
<feature type="region of interest" description="Disordered" evidence="1">
    <location>
        <begin position="705"/>
        <end position="726"/>
    </location>
</feature>
<accession>A0A3B4DCU8</accession>
<dbReference type="Gene3D" id="2.60.40.10">
    <property type="entry name" value="Immunoglobulins"/>
    <property type="match status" value="2"/>
</dbReference>
<dbReference type="CDD" id="cd00063">
    <property type="entry name" value="FN3"/>
    <property type="match status" value="2"/>
</dbReference>
<dbReference type="PANTHER" id="PTHR31594">
    <property type="entry name" value="AIG1-TYPE G DOMAIN-CONTAINING PROTEIN"/>
    <property type="match status" value="1"/>
</dbReference>
<evidence type="ECO:0000259" key="2">
    <source>
        <dbReference type="PROSITE" id="PS50853"/>
    </source>
</evidence>
<dbReference type="InterPro" id="IPR052090">
    <property type="entry name" value="Cytolytic_pore-forming_toxin"/>
</dbReference>
<dbReference type="Pfam" id="PF21109">
    <property type="entry name" value="Stonustoxin_helical"/>
    <property type="match status" value="1"/>
</dbReference>
<evidence type="ECO:0000313" key="3">
    <source>
        <dbReference type="Ensembl" id="ENSPNAP00000022247.2"/>
    </source>
</evidence>
<dbReference type="Ensembl" id="ENSPNAT00000041120.2">
    <property type="protein sequence ID" value="ENSPNAP00000022247.2"/>
    <property type="gene ID" value="ENSPNAG00000029608.2"/>
</dbReference>
<dbReference type="InterPro" id="IPR040581">
    <property type="entry name" value="Thioredoxin_11"/>
</dbReference>
<dbReference type="SUPFAM" id="SSF49265">
    <property type="entry name" value="Fibronectin type III"/>
    <property type="match status" value="1"/>
</dbReference>
<evidence type="ECO:0000256" key="1">
    <source>
        <dbReference type="SAM" id="MobiDB-lite"/>
    </source>
</evidence>
<keyword evidence="4" id="KW-1185">Reference proteome</keyword>
<dbReference type="Pfam" id="PF18078">
    <property type="entry name" value="Thioredoxin_11"/>
    <property type="match status" value="1"/>
</dbReference>
<feature type="compositionally biased region" description="Basic and acidic residues" evidence="1">
    <location>
        <begin position="713"/>
        <end position="726"/>
    </location>
</feature>
<dbReference type="InterPro" id="IPR013783">
    <property type="entry name" value="Ig-like_fold"/>
</dbReference>
<dbReference type="PROSITE" id="PS50853">
    <property type="entry name" value="FN3"/>
    <property type="match status" value="1"/>
</dbReference>
<proteinExistence type="predicted"/>
<reference evidence="3" key="3">
    <citation type="submission" date="2025-09" db="UniProtKB">
        <authorList>
            <consortium name="Ensembl"/>
        </authorList>
    </citation>
    <scope>IDENTIFICATION</scope>
</reference>
<dbReference type="InterPro" id="IPR003961">
    <property type="entry name" value="FN3_dom"/>
</dbReference>
<dbReference type="Pfam" id="PF00041">
    <property type="entry name" value="fn3"/>
    <property type="match status" value="1"/>
</dbReference>
<reference evidence="3" key="2">
    <citation type="submission" date="2025-08" db="UniProtKB">
        <authorList>
            <consortium name="Ensembl"/>
        </authorList>
    </citation>
    <scope>IDENTIFICATION</scope>
</reference>
<dbReference type="InterPro" id="IPR036116">
    <property type="entry name" value="FN3_sf"/>
</dbReference>